<evidence type="ECO:0000313" key="2">
    <source>
        <dbReference type="Proteomes" id="UP001066276"/>
    </source>
</evidence>
<gene>
    <name evidence="1" type="ORF">NDU88_003314</name>
</gene>
<evidence type="ECO:0000313" key="1">
    <source>
        <dbReference type="EMBL" id="KAJ1136900.1"/>
    </source>
</evidence>
<comment type="caution">
    <text evidence="1">The sequence shown here is derived from an EMBL/GenBank/DDBJ whole genome shotgun (WGS) entry which is preliminary data.</text>
</comment>
<organism evidence="1 2">
    <name type="scientific">Pleurodeles waltl</name>
    <name type="common">Iberian ribbed newt</name>
    <dbReference type="NCBI Taxonomy" id="8319"/>
    <lineage>
        <taxon>Eukaryota</taxon>
        <taxon>Metazoa</taxon>
        <taxon>Chordata</taxon>
        <taxon>Craniata</taxon>
        <taxon>Vertebrata</taxon>
        <taxon>Euteleostomi</taxon>
        <taxon>Amphibia</taxon>
        <taxon>Batrachia</taxon>
        <taxon>Caudata</taxon>
        <taxon>Salamandroidea</taxon>
        <taxon>Salamandridae</taxon>
        <taxon>Pleurodelinae</taxon>
        <taxon>Pleurodeles</taxon>
    </lineage>
</organism>
<dbReference type="EMBL" id="JANPWB010000010">
    <property type="protein sequence ID" value="KAJ1136900.1"/>
    <property type="molecule type" value="Genomic_DNA"/>
</dbReference>
<accession>A0AAV7QCL5</accession>
<proteinExistence type="predicted"/>
<reference evidence="1" key="1">
    <citation type="journal article" date="2022" name="bioRxiv">
        <title>Sequencing and chromosome-scale assembly of the giantPleurodeles waltlgenome.</title>
        <authorList>
            <person name="Brown T."/>
            <person name="Elewa A."/>
            <person name="Iarovenko S."/>
            <person name="Subramanian E."/>
            <person name="Araus A.J."/>
            <person name="Petzold A."/>
            <person name="Susuki M."/>
            <person name="Suzuki K.-i.T."/>
            <person name="Hayashi T."/>
            <person name="Toyoda A."/>
            <person name="Oliveira C."/>
            <person name="Osipova E."/>
            <person name="Leigh N.D."/>
            <person name="Simon A."/>
            <person name="Yun M.H."/>
        </authorList>
    </citation>
    <scope>NUCLEOTIDE SEQUENCE</scope>
    <source>
        <strain evidence="1">20211129_DDA</strain>
        <tissue evidence="1">Liver</tissue>
    </source>
</reference>
<protein>
    <submittedName>
        <fullName evidence="1">Uncharacterized protein</fullName>
    </submittedName>
</protein>
<sequence length="84" mass="9190">MAAGVIVYVGTRIHSVVDRSKMAAGVIGKLGVLCRWLILCIGDKMVLVLKADLRKEHSPEADFTEKHSSVNDHVLIGKYIETGE</sequence>
<dbReference type="Proteomes" id="UP001066276">
    <property type="component" value="Chromosome 6"/>
</dbReference>
<keyword evidence="2" id="KW-1185">Reference proteome</keyword>
<dbReference type="AlphaFoldDB" id="A0AAV7QCL5"/>
<name>A0AAV7QCL5_PLEWA</name>